<dbReference type="OrthoDB" id="3825442at2759"/>
<dbReference type="Proteomes" id="UP000030706">
    <property type="component" value="Unassembled WGS sequence"/>
</dbReference>
<dbReference type="RefSeq" id="XP_029760972.1">
    <property type="nucleotide sequence ID" value="XM_029899337.1"/>
</dbReference>
<dbReference type="EMBL" id="KL584981">
    <property type="protein sequence ID" value="KEQ84785.1"/>
    <property type="molecule type" value="Genomic_DNA"/>
</dbReference>
<reference evidence="2 3" key="1">
    <citation type="journal article" date="2014" name="BMC Genomics">
        <title>Genome sequencing of four Aureobasidium pullulans varieties: biotechnological potential, stress tolerance, and description of new species.</title>
        <authorList>
            <person name="Gostin Ar C."/>
            <person name="Ohm R.A."/>
            <person name="Kogej T."/>
            <person name="Sonjak S."/>
            <person name="Turk M."/>
            <person name="Zajc J."/>
            <person name="Zalar P."/>
            <person name="Grube M."/>
            <person name="Sun H."/>
            <person name="Han J."/>
            <person name="Sharma A."/>
            <person name="Chiniquy J."/>
            <person name="Ngan C.Y."/>
            <person name="Lipzen A."/>
            <person name="Barry K."/>
            <person name="Grigoriev I.V."/>
            <person name="Gunde-Cimerman N."/>
        </authorList>
    </citation>
    <scope>NUCLEOTIDE SEQUENCE [LARGE SCALE GENOMIC DNA]</scope>
    <source>
        <strain evidence="2 3">EXF-150</strain>
    </source>
</reference>
<feature type="compositionally biased region" description="Low complexity" evidence="1">
    <location>
        <begin position="13"/>
        <end position="23"/>
    </location>
</feature>
<evidence type="ECO:0000313" key="3">
    <source>
        <dbReference type="Proteomes" id="UP000030706"/>
    </source>
</evidence>
<keyword evidence="3" id="KW-1185">Reference proteome</keyword>
<evidence type="ECO:0000313" key="2">
    <source>
        <dbReference type="EMBL" id="KEQ84785.1"/>
    </source>
</evidence>
<sequence>MKESKRPQTNVGQSSSVPSQVLRSSRRIHKALAKTLENLLNTEDVSRSPAVMRFFDMPLEIRIQVYEDIVQDEQRFFHGEVPAFLRTRLQITQEVYEHCKIIATVKSEIAPLFLHDLDDIERRVRRFYSVKGNKAVFVHLVASPELGDCYGNIIESELLSHRIAAVINPPIPNSTWGVAAACLFLEAVRDAPTEQRLDMWQKLLELCRITQHTESEIDTIRAVLSTAFRLEDVS</sequence>
<organism evidence="2 3">
    <name type="scientific">Aureobasidium pullulans EXF-150</name>
    <dbReference type="NCBI Taxonomy" id="1043002"/>
    <lineage>
        <taxon>Eukaryota</taxon>
        <taxon>Fungi</taxon>
        <taxon>Dikarya</taxon>
        <taxon>Ascomycota</taxon>
        <taxon>Pezizomycotina</taxon>
        <taxon>Dothideomycetes</taxon>
        <taxon>Dothideomycetidae</taxon>
        <taxon>Dothideales</taxon>
        <taxon>Saccotheciaceae</taxon>
        <taxon>Aureobasidium</taxon>
    </lineage>
</organism>
<protein>
    <submittedName>
        <fullName evidence="2">Uncharacterized protein</fullName>
    </submittedName>
</protein>
<dbReference type="AlphaFoldDB" id="A0A074XH19"/>
<dbReference type="HOGENOM" id="CLU_1184813_0_0_1"/>
<proteinExistence type="predicted"/>
<accession>A0A074XH19</accession>
<evidence type="ECO:0000256" key="1">
    <source>
        <dbReference type="SAM" id="MobiDB-lite"/>
    </source>
</evidence>
<gene>
    <name evidence="2" type="ORF">M438DRAFT_201088</name>
</gene>
<feature type="region of interest" description="Disordered" evidence="1">
    <location>
        <begin position="1"/>
        <end position="23"/>
    </location>
</feature>
<dbReference type="GeneID" id="40741643"/>
<name>A0A074XH19_AURPU</name>